<comment type="similarity">
    <text evidence="1">Belongs to the Rv1128c/1148c/1588c/1702c/1945/3466 family.</text>
</comment>
<comment type="caution">
    <text evidence="4">The sequence shown here is derived from an EMBL/GenBank/DDBJ whole genome shotgun (WGS) entry which is preliminary data.</text>
</comment>
<dbReference type="Pfam" id="PF01844">
    <property type="entry name" value="HNH"/>
    <property type="match status" value="1"/>
</dbReference>
<keyword evidence="4" id="KW-0378">Hydrolase</keyword>
<proteinExistence type="inferred from homology"/>
<evidence type="ECO:0000259" key="3">
    <source>
        <dbReference type="SMART" id="SM00507"/>
    </source>
</evidence>
<evidence type="ECO:0000313" key="5">
    <source>
        <dbReference type="Proteomes" id="UP000603200"/>
    </source>
</evidence>
<reference evidence="4 5" key="1">
    <citation type="submission" date="2021-01" db="EMBL/GenBank/DDBJ databases">
        <title>Whole genome shotgun sequence of Actinoplanes humidus NBRC 14915.</title>
        <authorList>
            <person name="Komaki H."/>
            <person name="Tamura T."/>
        </authorList>
    </citation>
    <scope>NUCLEOTIDE SEQUENCE [LARGE SCALE GENOMIC DNA]</scope>
    <source>
        <strain evidence="4 5">NBRC 14915</strain>
    </source>
</reference>
<accession>A0ABQ4A7L3</accession>
<organism evidence="4 5">
    <name type="scientific">Winogradskya humida</name>
    <dbReference type="NCBI Taxonomy" id="113566"/>
    <lineage>
        <taxon>Bacteria</taxon>
        <taxon>Bacillati</taxon>
        <taxon>Actinomycetota</taxon>
        <taxon>Actinomycetes</taxon>
        <taxon>Micromonosporales</taxon>
        <taxon>Micromonosporaceae</taxon>
        <taxon>Winogradskya</taxon>
    </lineage>
</organism>
<feature type="region of interest" description="Disordered" evidence="2">
    <location>
        <begin position="401"/>
        <end position="433"/>
    </location>
</feature>
<dbReference type="InterPro" id="IPR003615">
    <property type="entry name" value="HNH_nuc"/>
</dbReference>
<name>A0ABQ4A7L3_9ACTN</name>
<evidence type="ECO:0000313" key="4">
    <source>
        <dbReference type="EMBL" id="GIE26618.1"/>
    </source>
</evidence>
<keyword evidence="5" id="KW-1185">Reference proteome</keyword>
<dbReference type="Pfam" id="PF02720">
    <property type="entry name" value="DUF222"/>
    <property type="match status" value="1"/>
</dbReference>
<keyword evidence="4" id="KW-0255">Endonuclease</keyword>
<sequence>MSYPRSKIVLMLAQVQQLGDDAAVLAAAPLWQLTDASLADALRLARRAEQAVLVLQARLVQEAADRGIPAEQGHRSTAGWLRSLLLLDPQPARDLVTHATAIHDPSIQQVVLDGQADVRQATVIASTLHAIPDNLASLNGPVDSTQIIQNASQAMIDLAGQLPAYQLRRVGERILDHVAPELADHADQAALTRQEARAQQRRGLTLSMPLHGMVRISGLLGAEDAAIVHAALHPLCQPDPKDNRTPAQQRVDALTDICRLALRTTELPIDGGEPPQLSVTVAYDPLTQTLGTGTTDTGQRLSPETTRRLACDARILPIILSGQGQILNAGRRRRNATGAIRRTLHIRDKGCTFPGCDRPPRWTDGHHLWHWADGGPTNLDNLALLCRQHHQLIHNPTAGWQIRLGPDRRPEFIPPPDIDPNQQPQRNLYHQRQ</sequence>
<dbReference type="EMBL" id="BOMN01000147">
    <property type="protein sequence ID" value="GIE26618.1"/>
    <property type="molecule type" value="Genomic_DNA"/>
</dbReference>
<evidence type="ECO:0000256" key="2">
    <source>
        <dbReference type="SAM" id="MobiDB-lite"/>
    </source>
</evidence>
<dbReference type="SMART" id="SM00507">
    <property type="entry name" value="HNHc"/>
    <property type="match status" value="1"/>
</dbReference>
<dbReference type="InterPro" id="IPR002711">
    <property type="entry name" value="HNH"/>
</dbReference>
<dbReference type="GO" id="GO:0004519">
    <property type="term" value="F:endonuclease activity"/>
    <property type="evidence" value="ECO:0007669"/>
    <property type="project" value="UniProtKB-KW"/>
</dbReference>
<dbReference type="InterPro" id="IPR003870">
    <property type="entry name" value="DUF222"/>
</dbReference>
<dbReference type="Gene3D" id="1.10.30.50">
    <property type="match status" value="1"/>
</dbReference>
<dbReference type="Proteomes" id="UP000603200">
    <property type="component" value="Unassembled WGS sequence"/>
</dbReference>
<feature type="domain" description="HNH nuclease" evidence="3">
    <location>
        <begin position="339"/>
        <end position="391"/>
    </location>
</feature>
<dbReference type="CDD" id="cd00085">
    <property type="entry name" value="HNHc"/>
    <property type="match status" value="1"/>
</dbReference>
<evidence type="ECO:0000256" key="1">
    <source>
        <dbReference type="ARBA" id="ARBA00023450"/>
    </source>
</evidence>
<keyword evidence="4" id="KW-0540">Nuclease</keyword>
<protein>
    <submittedName>
        <fullName evidence="4">HNH endonuclease</fullName>
    </submittedName>
</protein>
<gene>
    <name evidence="4" type="ORF">Ahu01nite_097200</name>
</gene>